<dbReference type="PANTHER" id="PTHR19290">
    <property type="entry name" value="BASIC HELIX-LOOP-HELIX PROTEIN NEUROGENIN-RELATED"/>
    <property type="match status" value="1"/>
</dbReference>
<evidence type="ECO:0000259" key="8">
    <source>
        <dbReference type="SMART" id="SM00353"/>
    </source>
</evidence>
<dbReference type="OrthoDB" id="6161578at2759"/>
<dbReference type="CDD" id="cd11430">
    <property type="entry name" value="bHLH_TS_ATOH1_like"/>
    <property type="match status" value="1"/>
</dbReference>
<comment type="subcellular location">
    <subcellularLocation>
        <location evidence="1">Nucleus</location>
    </subcellularLocation>
</comment>
<dbReference type="PANTHER" id="PTHR19290:SF162">
    <property type="entry name" value="TRANSCRIPTION FACTOR ATOH7"/>
    <property type="match status" value="1"/>
</dbReference>
<dbReference type="FunFam" id="4.10.280.10:FF:000025">
    <property type="entry name" value="protein atonal homolog 7"/>
    <property type="match status" value="1"/>
</dbReference>
<evidence type="ECO:0000256" key="5">
    <source>
        <dbReference type="ARBA" id="ARBA00023015"/>
    </source>
</evidence>
<evidence type="ECO:0000256" key="3">
    <source>
        <dbReference type="ARBA" id="ARBA00022782"/>
    </source>
</evidence>
<dbReference type="GO" id="GO:0045944">
    <property type="term" value="P:positive regulation of transcription by RNA polymerase II"/>
    <property type="evidence" value="ECO:0007669"/>
    <property type="project" value="TreeGrafter"/>
</dbReference>
<evidence type="ECO:0000256" key="1">
    <source>
        <dbReference type="ARBA" id="ARBA00004123"/>
    </source>
</evidence>
<dbReference type="EMBL" id="OV121132">
    <property type="protein sequence ID" value="CAH0546008.1"/>
    <property type="molecule type" value="Genomic_DNA"/>
</dbReference>
<keyword evidence="4" id="KW-0524">Neurogenesis</keyword>
<dbReference type="InterPro" id="IPR011598">
    <property type="entry name" value="bHLH_dom"/>
</dbReference>
<dbReference type="InterPro" id="IPR036638">
    <property type="entry name" value="HLH_DNA-bd_sf"/>
</dbReference>
<dbReference type="GO" id="GO:0000981">
    <property type="term" value="F:DNA-binding transcription factor activity, RNA polymerase II-specific"/>
    <property type="evidence" value="ECO:0007669"/>
    <property type="project" value="TreeGrafter"/>
</dbReference>
<organism evidence="9 10">
    <name type="scientific">Brassicogethes aeneus</name>
    <name type="common">Rape pollen beetle</name>
    <name type="synonym">Meligethes aeneus</name>
    <dbReference type="NCBI Taxonomy" id="1431903"/>
    <lineage>
        <taxon>Eukaryota</taxon>
        <taxon>Metazoa</taxon>
        <taxon>Ecdysozoa</taxon>
        <taxon>Arthropoda</taxon>
        <taxon>Hexapoda</taxon>
        <taxon>Insecta</taxon>
        <taxon>Pterygota</taxon>
        <taxon>Neoptera</taxon>
        <taxon>Endopterygota</taxon>
        <taxon>Coleoptera</taxon>
        <taxon>Polyphaga</taxon>
        <taxon>Cucujiformia</taxon>
        <taxon>Nitidulidae</taxon>
        <taxon>Meligethinae</taxon>
        <taxon>Brassicogethes</taxon>
    </lineage>
</organism>
<evidence type="ECO:0000313" key="9">
    <source>
        <dbReference type="EMBL" id="CAH0546008.1"/>
    </source>
</evidence>
<keyword evidence="5" id="KW-0805">Transcription regulation</keyword>
<evidence type="ECO:0000256" key="4">
    <source>
        <dbReference type="ARBA" id="ARBA00022902"/>
    </source>
</evidence>
<keyword evidence="7" id="KW-0539">Nucleus</keyword>
<keyword evidence="6" id="KW-0804">Transcription</keyword>
<dbReference type="GO" id="GO:0061564">
    <property type="term" value="P:axon development"/>
    <property type="evidence" value="ECO:0007669"/>
    <property type="project" value="TreeGrafter"/>
</dbReference>
<dbReference type="GO" id="GO:0016360">
    <property type="term" value="P:sensory organ precursor cell fate determination"/>
    <property type="evidence" value="ECO:0007669"/>
    <property type="project" value="UniProtKB-ARBA"/>
</dbReference>
<feature type="domain" description="BHLH" evidence="8">
    <location>
        <begin position="111"/>
        <end position="163"/>
    </location>
</feature>
<evidence type="ECO:0000256" key="7">
    <source>
        <dbReference type="ARBA" id="ARBA00023242"/>
    </source>
</evidence>
<evidence type="ECO:0000256" key="2">
    <source>
        <dbReference type="ARBA" id="ARBA00022473"/>
    </source>
</evidence>
<dbReference type="Pfam" id="PF00010">
    <property type="entry name" value="HLH"/>
    <property type="match status" value="1"/>
</dbReference>
<accession>A0A9P0F8R3</accession>
<evidence type="ECO:0000313" key="10">
    <source>
        <dbReference type="Proteomes" id="UP001154078"/>
    </source>
</evidence>
<gene>
    <name evidence="9" type="ORF">MELIAE_LOCUS269</name>
</gene>
<dbReference type="GO" id="GO:0005634">
    <property type="term" value="C:nucleus"/>
    <property type="evidence" value="ECO:0007669"/>
    <property type="project" value="UniProtKB-SubCell"/>
</dbReference>
<dbReference type="InterPro" id="IPR050359">
    <property type="entry name" value="bHLH_transcription_factors"/>
</dbReference>
<protein>
    <recommendedName>
        <fullName evidence="8">BHLH domain-containing protein</fullName>
    </recommendedName>
</protein>
<dbReference type="AlphaFoldDB" id="A0A9P0F8R3"/>
<evidence type="ECO:0000256" key="6">
    <source>
        <dbReference type="ARBA" id="ARBA00023163"/>
    </source>
</evidence>
<reference evidence="9" key="1">
    <citation type="submission" date="2021-12" db="EMBL/GenBank/DDBJ databases">
        <authorList>
            <person name="King R."/>
        </authorList>
    </citation>
    <scope>NUCLEOTIDE SEQUENCE</scope>
</reference>
<sequence>MDIMGAYRYDSQDLSAYQPTYYHYKTEQTPEIYDVNTYDSFISANSDLSSLSEQEKQSYGNFNFFALKRSSYTDNNNVEPKKTSSRVRRRHVIRDRPVSPNVMKKRRLAANARERRRMNGLNEAFDRLRKVIPNLDAEQKLSKFETLQMAQTYINALKELLNSNSNVE</sequence>
<keyword evidence="3" id="KW-0221">Differentiation</keyword>
<proteinExistence type="predicted"/>
<dbReference type="GO" id="GO:0046982">
    <property type="term" value="F:protein heterodimerization activity"/>
    <property type="evidence" value="ECO:0007669"/>
    <property type="project" value="UniProtKB-ARBA"/>
</dbReference>
<name>A0A9P0F8R3_BRAAE</name>
<dbReference type="Proteomes" id="UP001154078">
    <property type="component" value="Chromosome 1"/>
</dbReference>
<dbReference type="GO" id="GO:0070888">
    <property type="term" value="F:E-box binding"/>
    <property type="evidence" value="ECO:0007669"/>
    <property type="project" value="TreeGrafter"/>
</dbReference>
<dbReference type="SMART" id="SM00353">
    <property type="entry name" value="HLH"/>
    <property type="match status" value="1"/>
</dbReference>
<keyword evidence="10" id="KW-1185">Reference proteome</keyword>
<keyword evidence="2" id="KW-0217">Developmental protein</keyword>
<dbReference type="SUPFAM" id="SSF47459">
    <property type="entry name" value="HLH, helix-loop-helix DNA-binding domain"/>
    <property type="match status" value="1"/>
</dbReference>
<dbReference type="Gene3D" id="4.10.280.10">
    <property type="entry name" value="Helix-loop-helix DNA-binding domain"/>
    <property type="match status" value="1"/>
</dbReference>